<accession>A0ABT0LMI9</accession>
<name>A0ABT0LMI9_9XANT</name>
<organism evidence="1 2">
    <name type="scientific">Xanthomonas nasturtii</name>
    <dbReference type="NCBI Taxonomy" id="1843581"/>
    <lineage>
        <taxon>Bacteria</taxon>
        <taxon>Pseudomonadati</taxon>
        <taxon>Pseudomonadota</taxon>
        <taxon>Gammaproteobacteria</taxon>
        <taxon>Lysobacterales</taxon>
        <taxon>Lysobacteraceae</taxon>
        <taxon>Xanthomonas</taxon>
    </lineage>
</organism>
<keyword evidence="2" id="KW-1185">Reference proteome</keyword>
<evidence type="ECO:0000313" key="2">
    <source>
        <dbReference type="Proteomes" id="UP001167357"/>
    </source>
</evidence>
<dbReference type="Proteomes" id="UP001167357">
    <property type="component" value="Unassembled WGS sequence"/>
</dbReference>
<comment type="caution">
    <text evidence="1">The sequence shown here is derived from an EMBL/GenBank/DDBJ whole genome shotgun (WGS) entry which is preliminary data.</text>
</comment>
<evidence type="ECO:0000313" key="1">
    <source>
        <dbReference type="EMBL" id="MCL1550564.1"/>
    </source>
</evidence>
<proteinExistence type="predicted"/>
<protein>
    <submittedName>
        <fullName evidence="1">Uncharacterized protein</fullName>
    </submittedName>
</protein>
<dbReference type="RefSeq" id="WP_249047485.1">
    <property type="nucleotide sequence ID" value="NZ_JAMBEC010000007.1"/>
</dbReference>
<gene>
    <name evidence="1" type="ORF">M3O51_04315</name>
</gene>
<sequence>MTRALSGYEKLDSHRVARYVDVLIENKGHGDVVLMGDSRSVESELCVQGDRRLLEQLLRQRTSFARSPLVTAGC</sequence>
<dbReference type="EMBL" id="JAMBED010000006">
    <property type="protein sequence ID" value="MCL1550564.1"/>
    <property type="molecule type" value="Genomic_DNA"/>
</dbReference>
<reference evidence="1" key="1">
    <citation type="submission" date="2022-04" db="EMBL/GenBank/DDBJ databases">
        <title>Genomic comparison of 19 strains of Xanthomonas nasturtii, a newly emerging watercress pathogen.</title>
        <authorList>
            <person name="Harrison J."/>
            <person name="Greer S."/>
            <person name="Hussain R."/>
            <person name="Lascelles D."/>
            <person name="Roberts M."/>
            <person name="Carter B."/>
            <person name="Bryning A."/>
            <person name="Carroll S."/>
            <person name="Aspin A."/>
            <person name="Cruz L."/>
            <person name="Cruz J."/>
            <person name="Grant M."/>
            <person name="Vicente J."/>
            <person name="Studholme D.J."/>
        </authorList>
    </citation>
    <scope>NUCLEOTIDE SEQUENCE</scope>
    <source>
        <strain evidence="1">10016B</strain>
    </source>
</reference>